<protein>
    <recommendedName>
        <fullName evidence="3">NADP-dependent oxidoreductase domain-containing protein</fullName>
    </recommendedName>
</protein>
<evidence type="ECO:0000313" key="4">
    <source>
        <dbReference type="EMBL" id="KAK3269020.1"/>
    </source>
</evidence>
<reference evidence="4 5" key="1">
    <citation type="journal article" date="2015" name="Genome Biol. Evol.">
        <title>Comparative Genomics of a Bacterivorous Green Alga Reveals Evolutionary Causalities and Consequences of Phago-Mixotrophic Mode of Nutrition.</title>
        <authorList>
            <person name="Burns J.A."/>
            <person name="Paasch A."/>
            <person name="Narechania A."/>
            <person name="Kim E."/>
        </authorList>
    </citation>
    <scope>NUCLEOTIDE SEQUENCE [LARGE SCALE GENOMIC DNA]</scope>
    <source>
        <strain evidence="4 5">PLY_AMNH</strain>
    </source>
</reference>
<dbReference type="InterPro" id="IPR023210">
    <property type="entry name" value="NADP_OxRdtase_dom"/>
</dbReference>
<organism evidence="4 5">
    <name type="scientific">Cymbomonas tetramitiformis</name>
    <dbReference type="NCBI Taxonomy" id="36881"/>
    <lineage>
        <taxon>Eukaryota</taxon>
        <taxon>Viridiplantae</taxon>
        <taxon>Chlorophyta</taxon>
        <taxon>Pyramimonadophyceae</taxon>
        <taxon>Pyramimonadales</taxon>
        <taxon>Pyramimonadaceae</taxon>
        <taxon>Cymbomonas</taxon>
    </lineage>
</organism>
<sequence>ASLERLGVDSVDAYMIHWPGVWQNEAYADGLAEVVELGLAKSVGVSNHSVDQMRAASNILAKRGVPLSFNQVQYSLLYQNVEENGMLEAVKELDMVLMAYSPLAMGLLTGKYSSNNPPPGARGQLYQPVLEHLDPLLAAMSRVGEAHDGKSIPQVSKQTSHGATMEGSYYNDVQGPGASALLAK</sequence>
<dbReference type="SUPFAM" id="SSF51430">
    <property type="entry name" value="NAD(P)-linked oxidoreductase"/>
    <property type="match status" value="1"/>
</dbReference>
<dbReference type="AlphaFoldDB" id="A0AAE0G029"/>
<feature type="non-terminal residue" evidence="4">
    <location>
        <position position="1"/>
    </location>
</feature>
<evidence type="ECO:0000313" key="5">
    <source>
        <dbReference type="Proteomes" id="UP001190700"/>
    </source>
</evidence>
<evidence type="ECO:0000256" key="1">
    <source>
        <dbReference type="ARBA" id="ARBA00023002"/>
    </source>
</evidence>
<feature type="domain" description="NADP-dependent oxidoreductase" evidence="3">
    <location>
        <begin position="1"/>
        <end position="155"/>
    </location>
</feature>
<proteinExistence type="predicted"/>
<accession>A0AAE0G029</accession>
<dbReference type="PANTHER" id="PTHR43364">
    <property type="entry name" value="NADH-SPECIFIC METHYLGLYOXAL REDUCTASE-RELATED"/>
    <property type="match status" value="1"/>
</dbReference>
<dbReference type="Proteomes" id="UP001190700">
    <property type="component" value="Unassembled WGS sequence"/>
</dbReference>
<dbReference type="Gene3D" id="3.20.20.100">
    <property type="entry name" value="NADP-dependent oxidoreductase domain"/>
    <property type="match status" value="1"/>
</dbReference>
<feature type="region of interest" description="Disordered" evidence="2">
    <location>
        <begin position="147"/>
        <end position="170"/>
    </location>
</feature>
<dbReference type="GO" id="GO:0016491">
    <property type="term" value="F:oxidoreductase activity"/>
    <property type="evidence" value="ECO:0007669"/>
    <property type="project" value="UniProtKB-KW"/>
</dbReference>
<dbReference type="InterPro" id="IPR020471">
    <property type="entry name" value="AKR"/>
</dbReference>
<dbReference type="InterPro" id="IPR050523">
    <property type="entry name" value="AKR_Detox_Biosynth"/>
</dbReference>
<evidence type="ECO:0000256" key="2">
    <source>
        <dbReference type="SAM" id="MobiDB-lite"/>
    </source>
</evidence>
<dbReference type="PANTHER" id="PTHR43364:SF4">
    <property type="entry name" value="NAD(P)-LINKED OXIDOREDUCTASE SUPERFAMILY PROTEIN"/>
    <property type="match status" value="1"/>
</dbReference>
<dbReference type="Pfam" id="PF00248">
    <property type="entry name" value="Aldo_ket_red"/>
    <property type="match status" value="1"/>
</dbReference>
<dbReference type="EMBL" id="LGRX02011387">
    <property type="protein sequence ID" value="KAK3269020.1"/>
    <property type="molecule type" value="Genomic_DNA"/>
</dbReference>
<keyword evidence="1" id="KW-0560">Oxidoreductase</keyword>
<dbReference type="PRINTS" id="PR00069">
    <property type="entry name" value="ALDKETRDTASE"/>
</dbReference>
<name>A0AAE0G029_9CHLO</name>
<dbReference type="InterPro" id="IPR036812">
    <property type="entry name" value="NAD(P)_OxRdtase_dom_sf"/>
</dbReference>
<evidence type="ECO:0000259" key="3">
    <source>
        <dbReference type="Pfam" id="PF00248"/>
    </source>
</evidence>
<keyword evidence="5" id="KW-1185">Reference proteome</keyword>
<gene>
    <name evidence="4" type="ORF">CYMTET_22510</name>
</gene>
<comment type="caution">
    <text evidence="4">The sequence shown here is derived from an EMBL/GenBank/DDBJ whole genome shotgun (WGS) entry which is preliminary data.</text>
</comment>
<feature type="compositionally biased region" description="Polar residues" evidence="2">
    <location>
        <begin position="153"/>
        <end position="162"/>
    </location>
</feature>